<dbReference type="EMBL" id="FMUS01000011">
    <property type="protein sequence ID" value="SCY61958.1"/>
    <property type="molecule type" value="Genomic_DNA"/>
</dbReference>
<dbReference type="InterPro" id="IPR016181">
    <property type="entry name" value="Acyl_CoA_acyltransferase"/>
</dbReference>
<protein>
    <submittedName>
        <fullName evidence="2">Protein N-acetyltransferase, RimJ/RimL family</fullName>
    </submittedName>
</protein>
<dbReference type="GO" id="GO:0016747">
    <property type="term" value="F:acyltransferase activity, transferring groups other than amino-acyl groups"/>
    <property type="evidence" value="ECO:0007669"/>
    <property type="project" value="InterPro"/>
</dbReference>
<keyword evidence="3" id="KW-1185">Reference proteome</keyword>
<keyword evidence="2" id="KW-0808">Transferase</keyword>
<sequence>MLVAWGKNTYIKKLERKHVDEMQNWGAHQDPLFYSYTFPKMNRHERDYWYCKKSYTLSRKCFVIYNQQHRLVGYIALREIKWLRRSSEFGIVFDPNFIDQGLGTDSLKSFISYYFEKMRMKKLILRVADFNYRAQRCYQNCGFKISKVEFNEFEDQNLPIFKDDKLRRAEVFFRYERGVLKCKFIHMYITREMYLQQRHIYPHNPPNTCA</sequence>
<dbReference type="Gene3D" id="3.40.630.30">
    <property type="match status" value="1"/>
</dbReference>
<dbReference type="PANTHER" id="PTHR43415">
    <property type="entry name" value="SPERMIDINE N(1)-ACETYLTRANSFERASE"/>
    <property type="match status" value="1"/>
</dbReference>
<dbReference type="Pfam" id="PF13302">
    <property type="entry name" value="Acetyltransf_3"/>
    <property type="match status" value="1"/>
</dbReference>
<dbReference type="AlphaFoldDB" id="A0A1G5HFZ8"/>
<accession>A0A1G5HFZ8</accession>
<reference evidence="2 3" key="1">
    <citation type="submission" date="2016-10" db="EMBL/GenBank/DDBJ databases">
        <authorList>
            <person name="de Groot N.N."/>
        </authorList>
    </citation>
    <scope>NUCLEOTIDE SEQUENCE [LARGE SCALE GENOMIC DNA]</scope>
    <source>
        <strain evidence="2 3">DSM 18978</strain>
    </source>
</reference>
<feature type="domain" description="N-acetyltransferase" evidence="1">
    <location>
        <begin position="9"/>
        <end position="165"/>
    </location>
</feature>
<dbReference type="SUPFAM" id="SSF55729">
    <property type="entry name" value="Acyl-CoA N-acyltransferases (Nat)"/>
    <property type="match status" value="1"/>
</dbReference>
<evidence type="ECO:0000259" key="1">
    <source>
        <dbReference type="PROSITE" id="PS51186"/>
    </source>
</evidence>
<proteinExistence type="predicted"/>
<dbReference type="RefSeq" id="WP_091542890.1">
    <property type="nucleotide sequence ID" value="NZ_FMUS01000011.1"/>
</dbReference>
<name>A0A1G5HFZ8_9FIRM</name>
<dbReference type="PROSITE" id="PS51186">
    <property type="entry name" value="GNAT"/>
    <property type="match status" value="1"/>
</dbReference>
<dbReference type="Proteomes" id="UP000198636">
    <property type="component" value="Unassembled WGS sequence"/>
</dbReference>
<evidence type="ECO:0000313" key="3">
    <source>
        <dbReference type="Proteomes" id="UP000198636"/>
    </source>
</evidence>
<dbReference type="OrthoDB" id="9795206at2"/>
<organism evidence="2 3">
    <name type="scientific">Alkaliphilus peptidifermentans DSM 18978</name>
    <dbReference type="NCBI Taxonomy" id="1120976"/>
    <lineage>
        <taxon>Bacteria</taxon>
        <taxon>Bacillati</taxon>
        <taxon>Bacillota</taxon>
        <taxon>Clostridia</taxon>
        <taxon>Peptostreptococcales</taxon>
        <taxon>Natronincolaceae</taxon>
        <taxon>Alkaliphilus</taxon>
    </lineage>
</organism>
<dbReference type="InterPro" id="IPR000182">
    <property type="entry name" value="GNAT_dom"/>
</dbReference>
<dbReference type="STRING" id="1120976.SAMN03080606_01977"/>
<gene>
    <name evidence="2" type="ORF">SAMN03080606_01977</name>
</gene>
<evidence type="ECO:0000313" key="2">
    <source>
        <dbReference type="EMBL" id="SCY61958.1"/>
    </source>
</evidence>
<dbReference type="PANTHER" id="PTHR43415:SF3">
    <property type="entry name" value="GNAT-FAMILY ACETYLTRANSFERASE"/>
    <property type="match status" value="1"/>
</dbReference>